<organism evidence="2 3">
    <name type="scientific">Solanum tuberosum</name>
    <name type="common">Potato</name>
    <dbReference type="NCBI Taxonomy" id="4113"/>
    <lineage>
        <taxon>Eukaryota</taxon>
        <taxon>Viridiplantae</taxon>
        <taxon>Streptophyta</taxon>
        <taxon>Embryophyta</taxon>
        <taxon>Tracheophyta</taxon>
        <taxon>Spermatophyta</taxon>
        <taxon>Magnoliopsida</taxon>
        <taxon>eudicotyledons</taxon>
        <taxon>Gunneridae</taxon>
        <taxon>Pentapetalae</taxon>
        <taxon>asterids</taxon>
        <taxon>lamiids</taxon>
        <taxon>Solanales</taxon>
        <taxon>Solanaceae</taxon>
        <taxon>Solanoideae</taxon>
        <taxon>Solaneae</taxon>
        <taxon>Solanum</taxon>
    </lineage>
</organism>
<feature type="chain" id="PRO_5012565170" evidence="1">
    <location>
        <begin position="16"/>
        <end position="61"/>
    </location>
</feature>
<proteinExistence type="predicted"/>
<dbReference type="EnsemblPlants" id="PGSC0003DMT400016198">
    <property type="protein sequence ID" value="PGSC0003DMT400016198"/>
    <property type="gene ID" value="PGSC0003DMG401006332"/>
</dbReference>
<accession>M1A795</accession>
<evidence type="ECO:0000313" key="3">
    <source>
        <dbReference type="Proteomes" id="UP000011115"/>
    </source>
</evidence>
<dbReference type="AlphaFoldDB" id="M1A795"/>
<feature type="signal peptide" evidence="1">
    <location>
        <begin position="1"/>
        <end position="15"/>
    </location>
</feature>
<reference evidence="3" key="1">
    <citation type="journal article" date="2011" name="Nature">
        <title>Genome sequence and analysis of the tuber crop potato.</title>
        <authorList>
            <consortium name="The Potato Genome Sequencing Consortium"/>
        </authorList>
    </citation>
    <scope>NUCLEOTIDE SEQUENCE [LARGE SCALE GENOMIC DNA]</scope>
    <source>
        <strain evidence="3">cv. DM1-3 516 R44</strain>
    </source>
</reference>
<keyword evidence="1" id="KW-0732">Signal</keyword>
<evidence type="ECO:0000256" key="1">
    <source>
        <dbReference type="SAM" id="SignalP"/>
    </source>
</evidence>
<evidence type="ECO:0000313" key="2">
    <source>
        <dbReference type="EnsemblPlants" id="PGSC0003DMT400016198"/>
    </source>
</evidence>
<dbReference type="Gramene" id="PGSC0003DMT400016198">
    <property type="protein sequence ID" value="PGSC0003DMT400016198"/>
    <property type="gene ID" value="PGSC0003DMG401006332"/>
</dbReference>
<dbReference type="PaxDb" id="4113-PGSC0003DMT400016198"/>
<dbReference type="InParanoid" id="M1A795"/>
<protein>
    <submittedName>
        <fullName evidence="2">Uncharacterized protein</fullName>
    </submittedName>
</protein>
<sequence length="61" mass="6659">MPSLLHLAVISVVHATASIYHSVTIMVSLSFPVHCLHEMFICSRNTDQYGTEVWGSVGGDL</sequence>
<dbReference type="Proteomes" id="UP000011115">
    <property type="component" value="Unassembled WGS sequence"/>
</dbReference>
<keyword evidence="3" id="KW-1185">Reference proteome</keyword>
<name>M1A795_SOLTU</name>
<reference evidence="2" key="2">
    <citation type="submission" date="2015-06" db="UniProtKB">
        <authorList>
            <consortium name="EnsemblPlants"/>
        </authorList>
    </citation>
    <scope>IDENTIFICATION</scope>
    <source>
        <strain evidence="2">DM1-3 516 R44</strain>
    </source>
</reference>
<dbReference type="HOGENOM" id="CLU_2927136_0_0_1"/>